<keyword evidence="1" id="KW-0472">Membrane</keyword>
<proteinExistence type="predicted"/>
<keyword evidence="1" id="KW-0812">Transmembrane</keyword>
<organism evidence="2 3">
    <name type="scientific">Microlunatus soli</name>
    <dbReference type="NCBI Taxonomy" id="630515"/>
    <lineage>
        <taxon>Bacteria</taxon>
        <taxon>Bacillati</taxon>
        <taxon>Actinomycetota</taxon>
        <taxon>Actinomycetes</taxon>
        <taxon>Propionibacteriales</taxon>
        <taxon>Propionibacteriaceae</taxon>
        <taxon>Microlunatus</taxon>
    </lineage>
</organism>
<dbReference type="Proteomes" id="UP000199103">
    <property type="component" value="Chromosome I"/>
</dbReference>
<dbReference type="RefSeq" id="WP_091517954.1">
    <property type="nucleotide sequence ID" value="NZ_LT629772.1"/>
</dbReference>
<evidence type="ECO:0000313" key="3">
    <source>
        <dbReference type="Proteomes" id="UP000199103"/>
    </source>
</evidence>
<feature type="transmembrane region" description="Helical" evidence="1">
    <location>
        <begin position="29"/>
        <end position="54"/>
    </location>
</feature>
<accession>A0A1H1M713</accession>
<dbReference type="EMBL" id="LT629772">
    <property type="protein sequence ID" value="SDR82571.1"/>
    <property type="molecule type" value="Genomic_DNA"/>
</dbReference>
<sequence length="181" mass="20414">MKQSDPRDRRDDEPDRRDNRSVGEYHERLWVPVGWWLLGGLFALSMLVAVLFYLGPVAAVVTFVLLMAAIAAIFLRYGGAAIRVTDDRLWVGQANIEWRYVAAVEAHDEARTRLRRGPRADARAFMTLRPYLNTAVEVTLDDPEDPTPYWLINSRSPQRLAAAIQARINRPDATPGATLEG</sequence>
<protein>
    <recommendedName>
        <fullName evidence="4">DUF3093 domain-containing protein</fullName>
    </recommendedName>
</protein>
<reference evidence="2 3" key="1">
    <citation type="submission" date="2016-10" db="EMBL/GenBank/DDBJ databases">
        <authorList>
            <person name="de Groot N.N."/>
        </authorList>
    </citation>
    <scope>NUCLEOTIDE SEQUENCE [LARGE SCALE GENOMIC DNA]</scope>
    <source>
        <strain evidence="2 3">DSM 21800</strain>
    </source>
</reference>
<keyword evidence="1" id="KW-1133">Transmembrane helix</keyword>
<dbReference type="InterPro" id="IPR021443">
    <property type="entry name" value="DUF3093"/>
</dbReference>
<evidence type="ECO:0000313" key="2">
    <source>
        <dbReference type="EMBL" id="SDR82571.1"/>
    </source>
</evidence>
<evidence type="ECO:0008006" key="4">
    <source>
        <dbReference type="Google" id="ProtNLM"/>
    </source>
</evidence>
<name>A0A1H1M713_9ACTN</name>
<dbReference type="STRING" id="630515.SAMN04489812_0027"/>
<gene>
    <name evidence="2" type="ORF">SAMN04489812_0027</name>
</gene>
<dbReference type="OrthoDB" id="3217020at2"/>
<keyword evidence="3" id="KW-1185">Reference proteome</keyword>
<dbReference type="Pfam" id="PF11292">
    <property type="entry name" value="DUF3093"/>
    <property type="match status" value="1"/>
</dbReference>
<evidence type="ECO:0000256" key="1">
    <source>
        <dbReference type="SAM" id="Phobius"/>
    </source>
</evidence>
<dbReference type="AlphaFoldDB" id="A0A1H1M713"/>
<feature type="transmembrane region" description="Helical" evidence="1">
    <location>
        <begin position="60"/>
        <end position="78"/>
    </location>
</feature>